<dbReference type="PANTHER" id="PTHR30006:SF15">
    <property type="entry name" value="IRON-UTILIZATION PERIPLASMIC PROTEIN"/>
    <property type="match status" value="1"/>
</dbReference>
<evidence type="ECO:0000256" key="1">
    <source>
        <dbReference type="ARBA" id="ARBA00008520"/>
    </source>
</evidence>
<dbReference type="GO" id="GO:0030288">
    <property type="term" value="C:outer membrane-bounded periplasmic space"/>
    <property type="evidence" value="ECO:0007669"/>
    <property type="project" value="TreeGrafter"/>
</dbReference>
<dbReference type="PIRSF" id="PIRSF002825">
    <property type="entry name" value="CfbpA"/>
    <property type="match status" value="1"/>
</dbReference>
<proteinExistence type="inferred from homology"/>
<evidence type="ECO:0000256" key="2">
    <source>
        <dbReference type="ARBA" id="ARBA00022729"/>
    </source>
</evidence>
<reference evidence="3" key="1">
    <citation type="submission" date="2015-10" db="EMBL/GenBank/DDBJ databases">
        <authorList>
            <person name="Gilbert D.G."/>
        </authorList>
    </citation>
    <scope>NUCLEOTIDE SEQUENCE</scope>
</reference>
<gene>
    <name evidence="3" type="ORF">MGWOODY_XGa2588</name>
</gene>
<accession>A0A160TSJ7</accession>
<dbReference type="Gene3D" id="3.40.190.10">
    <property type="entry name" value="Periplasmic binding protein-like II"/>
    <property type="match status" value="2"/>
</dbReference>
<dbReference type="SUPFAM" id="SSF53850">
    <property type="entry name" value="Periplasmic binding protein-like II"/>
    <property type="match status" value="1"/>
</dbReference>
<dbReference type="InterPro" id="IPR026045">
    <property type="entry name" value="Ferric-bd"/>
</dbReference>
<organism evidence="3">
    <name type="scientific">hydrothermal vent metagenome</name>
    <dbReference type="NCBI Taxonomy" id="652676"/>
    <lineage>
        <taxon>unclassified sequences</taxon>
        <taxon>metagenomes</taxon>
        <taxon>ecological metagenomes</taxon>
    </lineage>
</organism>
<sequence length="339" mass="37451">MFKKLLVIWLGSIIALTGTVSVSQAGEVNVYSYRKPQLIDPMFAEFTKQTGIKVNSVYAKKGMLEKLQSEGRNSPADLVFTVDIGRLSDIHKAGLTQSVNRERFASDIPDNYMAPHGHWFGLTTRARIIVASKERVASNAISTYEDLADPKWKGRICTRSGKHPYMVALTASIIAHHGLAGAKSWLSGLRDNLARKPQGNDRAQVKAIKEGVCDIAVINHYYMAKMLKDPEQVPWANAVNVIFPNQTDRGTHMNVSGVALTRHAPNKDNAIKLMEFLASKTGQEMYAQKNAEYPVKPGIGWSDLQDSWGSFKEDSLSLSVVADNRATAIKLADEVSYND</sequence>
<protein>
    <submittedName>
        <fullName evidence="3">Ferric iron ABC transporter, iron-binding protein</fullName>
    </submittedName>
</protein>
<dbReference type="Pfam" id="PF13343">
    <property type="entry name" value="SBP_bac_6"/>
    <property type="match status" value="1"/>
</dbReference>
<dbReference type="AlphaFoldDB" id="A0A160TSJ7"/>
<dbReference type="PANTHER" id="PTHR30006">
    <property type="entry name" value="THIAMINE-BINDING PERIPLASMIC PROTEIN-RELATED"/>
    <property type="match status" value="1"/>
</dbReference>
<keyword evidence="2" id="KW-0732">Signal</keyword>
<evidence type="ECO:0000313" key="3">
    <source>
        <dbReference type="EMBL" id="CUS52455.1"/>
    </source>
</evidence>
<comment type="similarity">
    <text evidence="1">Belongs to the bacterial solute-binding protein 1 family.</text>
</comment>
<name>A0A160TSJ7_9ZZZZ</name>
<dbReference type="CDD" id="cd13542">
    <property type="entry name" value="PBP2_FutA1_ilke"/>
    <property type="match status" value="1"/>
</dbReference>
<dbReference type="EMBL" id="CZRL01000082">
    <property type="protein sequence ID" value="CUS52455.1"/>
    <property type="molecule type" value="Genomic_DNA"/>
</dbReference>